<dbReference type="GO" id="GO:0015293">
    <property type="term" value="F:symporter activity"/>
    <property type="evidence" value="ECO:0007669"/>
    <property type="project" value="TreeGrafter"/>
</dbReference>
<dbReference type="PANTHER" id="PTHR42985">
    <property type="entry name" value="SODIUM-COUPLED MONOCARBOXYLATE TRANSPORTER"/>
    <property type="match status" value="1"/>
</dbReference>
<dbReference type="GO" id="GO:0005886">
    <property type="term" value="C:plasma membrane"/>
    <property type="evidence" value="ECO:0007669"/>
    <property type="project" value="UniProtKB-SubCell"/>
</dbReference>
<feature type="transmembrane region" description="Helical" evidence="12">
    <location>
        <begin position="271"/>
        <end position="295"/>
    </location>
</feature>
<evidence type="ECO:0000256" key="9">
    <source>
        <dbReference type="ARBA" id="ARBA00023136"/>
    </source>
</evidence>
<feature type="transmembrane region" description="Helical" evidence="12">
    <location>
        <begin position="315"/>
        <end position="336"/>
    </location>
</feature>
<dbReference type="PROSITE" id="PS50283">
    <property type="entry name" value="NA_SOLUT_SYMP_3"/>
    <property type="match status" value="1"/>
</dbReference>
<dbReference type="PANTHER" id="PTHR42985:SF47">
    <property type="entry name" value="INTEGRAL MEMBRANE TRANSPORT PROTEIN"/>
    <property type="match status" value="1"/>
</dbReference>
<keyword evidence="6 12" id="KW-1133">Transmembrane helix</keyword>
<keyword evidence="5 12" id="KW-0812">Transmembrane</keyword>
<accession>A0A5K7SFJ7</accession>
<evidence type="ECO:0000256" key="6">
    <source>
        <dbReference type="ARBA" id="ARBA00022989"/>
    </source>
</evidence>
<proteinExistence type="inferred from homology"/>
<keyword evidence="8" id="KW-0406">Ion transport</keyword>
<dbReference type="CDD" id="cd10326">
    <property type="entry name" value="SLC5sbd_NIS-like"/>
    <property type="match status" value="1"/>
</dbReference>
<feature type="transmembrane region" description="Helical" evidence="12">
    <location>
        <begin position="233"/>
        <end position="250"/>
    </location>
</feature>
<feature type="transmembrane region" description="Helical" evidence="12">
    <location>
        <begin position="369"/>
        <end position="389"/>
    </location>
</feature>
<keyword evidence="10" id="KW-0739">Sodium transport</keyword>
<dbReference type="InterPro" id="IPR001734">
    <property type="entry name" value="Na/solute_symporter"/>
</dbReference>
<name>A0A5K7SFJ7_9BACT</name>
<dbReference type="InterPro" id="IPR038377">
    <property type="entry name" value="Na/Glc_symporter_sf"/>
</dbReference>
<evidence type="ECO:0000256" key="8">
    <source>
        <dbReference type="ARBA" id="ARBA00023065"/>
    </source>
</evidence>
<organism evidence="13 14">
    <name type="scientific">Aquipluma nitroreducens</name>
    <dbReference type="NCBI Taxonomy" id="2010828"/>
    <lineage>
        <taxon>Bacteria</taxon>
        <taxon>Pseudomonadati</taxon>
        <taxon>Bacteroidota</taxon>
        <taxon>Bacteroidia</taxon>
        <taxon>Marinilabiliales</taxon>
        <taxon>Prolixibacteraceae</taxon>
        <taxon>Aquipluma</taxon>
    </lineage>
</organism>
<comment type="subcellular location">
    <subcellularLocation>
        <location evidence="1">Cell membrane</location>
        <topology evidence="1">Multi-pass membrane protein</topology>
    </subcellularLocation>
</comment>
<evidence type="ECO:0000313" key="13">
    <source>
        <dbReference type="EMBL" id="BBE19994.1"/>
    </source>
</evidence>
<feature type="transmembrane region" description="Helical" evidence="12">
    <location>
        <begin position="455"/>
        <end position="474"/>
    </location>
</feature>
<dbReference type="GO" id="GO:0006814">
    <property type="term" value="P:sodium ion transport"/>
    <property type="evidence" value="ECO:0007669"/>
    <property type="project" value="UniProtKB-KW"/>
</dbReference>
<feature type="transmembrane region" description="Helical" evidence="12">
    <location>
        <begin position="426"/>
        <end position="443"/>
    </location>
</feature>
<feature type="transmembrane region" description="Helical" evidence="12">
    <location>
        <begin position="6"/>
        <end position="23"/>
    </location>
</feature>
<dbReference type="Pfam" id="PF00474">
    <property type="entry name" value="SSF"/>
    <property type="match status" value="1"/>
</dbReference>
<feature type="transmembrane region" description="Helical" evidence="12">
    <location>
        <begin position="119"/>
        <end position="137"/>
    </location>
</feature>
<dbReference type="Proteomes" id="UP001193389">
    <property type="component" value="Chromosome"/>
</dbReference>
<dbReference type="InterPro" id="IPR051163">
    <property type="entry name" value="Sodium:Solute_Symporter_SSF"/>
</dbReference>
<evidence type="ECO:0000256" key="11">
    <source>
        <dbReference type="RuleBase" id="RU362091"/>
    </source>
</evidence>
<dbReference type="AlphaFoldDB" id="A0A5K7SFJ7"/>
<keyword evidence="9 12" id="KW-0472">Membrane</keyword>
<gene>
    <name evidence="13" type="ORF">AQPE_4185</name>
</gene>
<dbReference type="Gene3D" id="1.20.1730.10">
    <property type="entry name" value="Sodium/glucose cotransporter"/>
    <property type="match status" value="1"/>
</dbReference>
<feature type="transmembrane region" description="Helical" evidence="12">
    <location>
        <begin position="43"/>
        <end position="62"/>
    </location>
</feature>
<evidence type="ECO:0000256" key="2">
    <source>
        <dbReference type="ARBA" id="ARBA00006434"/>
    </source>
</evidence>
<feature type="transmembrane region" description="Helical" evidence="12">
    <location>
        <begin position="82"/>
        <end position="107"/>
    </location>
</feature>
<keyword evidence="14" id="KW-1185">Reference proteome</keyword>
<evidence type="ECO:0000256" key="7">
    <source>
        <dbReference type="ARBA" id="ARBA00023053"/>
    </source>
</evidence>
<feature type="transmembrane region" description="Helical" evidence="12">
    <location>
        <begin position="182"/>
        <end position="200"/>
    </location>
</feature>
<dbReference type="RefSeq" id="WP_318348196.1">
    <property type="nucleotide sequence ID" value="NZ_AP018694.1"/>
</dbReference>
<evidence type="ECO:0000313" key="14">
    <source>
        <dbReference type="Proteomes" id="UP001193389"/>
    </source>
</evidence>
<evidence type="ECO:0000256" key="1">
    <source>
        <dbReference type="ARBA" id="ARBA00004651"/>
    </source>
</evidence>
<keyword evidence="3" id="KW-0813">Transport</keyword>
<comment type="similarity">
    <text evidence="2 11">Belongs to the sodium:solute symporter (SSF) (TC 2.A.21) family.</text>
</comment>
<dbReference type="KEGG" id="anf:AQPE_4185"/>
<evidence type="ECO:0000256" key="10">
    <source>
        <dbReference type="ARBA" id="ARBA00023201"/>
    </source>
</evidence>
<sequence length="491" mass="55119">MSTTILFIVLVCFFGLLFGISYLTSKNVNNETFFTGNRKSKWYMVAFAMIGTTISGVTFISVPGEVGRSGWTYLQFLLGNFAGYWVVALVLIPLYYKLQLISIYTYLDQRFGVRSYKTGSFFFLVSRTIGAAFRMYLVAGVLQLAFFDALGIPFALTVAIAIFMILAYTFRAGIKTIIWTDSLQTTFLLASLVLTIFIISKQLDLSAFKMVKVIDEHPFSKIFDWDWRSKTNFFKQFLSGLGIVIVMNGLDQDIMQKSLTCKNKHDAQKNLFWFSLAFIVVNVLFLSLGVLLYVFAQQQGIAIPEKTDDFFPLLALNYFGTFAGILFLLGIVSVTYSSSDSALTALTTSFCIDFLNLDTKKPESKFTRIKVHVGFSILMFLVIVLFRIINDESVVTAVFKVAGYTYGPLLGLFAFGILTKKKVNDRYVPLVGLLSPVITYIINANSEAWLGGYKFGFELLLLNGLIMFVGLLLLTKKQDIPNEDNATLPRS</sequence>
<dbReference type="EMBL" id="AP018694">
    <property type="protein sequence ID" value="BBE19994.1"/>
    <property type="molecule type" value="Genomic_DNA"/>
</dbReference>
<evidence type="ECO:0000256" key="5">
    <source>
        <dbReference type="ARBA" id="ARBA00022692"/>
    </source>
</evidence>
<evidence type="ECO:0000256" key="3">
    <source>
        <dbReference type="ARBA" id="ARBA00022448"/>
    </source>
</evidence>
<evidence type="ECO:0000256" key="4">
    <source>
        <dbReference type="ARBA" id="ARBA00022475"/>
    </source>
</evidence>
<feature type="transmembrane region" description="Helical" evidence="12">
    <location>
        <begin position="401"/>
        <end position="419"/>
    </location>
</feature>
<feature type="transmembrane region" description="Helical" evidence="12">
    <location>
        <begin position="149"/>
        <end position="170"/>
    </location>
</feature>
<evidence type="ECO:0000256" key="12">
    <source>
        <dbReference type="SAM" id="Phobius"/>
    </source>
</evidence>
<keyword evidence="7" id="KW-0915">Sodium</keyword>
<protein>
    <submittedName>
        <fullName evidence="13">Sodium/iodide co-transporter</fullName>
    </submittedName>
</protein>
<reference evidence="13" key="1">
    <citation type="journal article" date="2020" name="Int. J. Syst. Evol. Microbiol.">
        <title>Aquipluma nitroreducens gen. nov. sp. nov., a novel facultatively anaerobic bacterium isolated from a freshwater lake.</title>
        <authorList>
            <person name="Watanabe M."/>
            <person name="Kojima H."/>
            <person name="Fukui M."/>
        </authorList>
    </citation>
    <scope>NUCLEOTIDE SEQUENCE</scope>
    <source>
        <strain evidence="13">MeG22</strain>
    </source>
</reference>
<keyword evidence="4" id="KW-1003">Cell membrane</keyword>